<evidence type="ECO:0000313" key="3">
    <source>
        <dbReference type="Proteomes" id="UP000238430"/>
    </source>
</evidence>
<dbReference type="OrthoDB" id="9765926at2"/>
<sequence length="623" mass="69165">MKNDKLLLKIIIIFIVLFSFEDGYAQLGFCNGNSGDPIFTETFGTGTTQTPLPAGTTTYTFSSATPNDGFYTVSSSTAFFDWHDVPDHTEGDTNGKCLIVNADFTAGEFYRTTIIGLCENTSYEFSAFLINLSRSTGCGGNNIPINVRFEIWDDTDTTLLASGDTGEIDAQATPNWEQYGLVFQTLPAQTEVILKMRNNGAGGCGNDLAIDDIVFKSCGDNVTIEDTSNESDVFICETQTPYNLNLQANPDGTIFNTYAYQWETSTDGINWTEIVGETNQNLNINVNTTSLYRVKVAEDAINLANALCNVISDEFSITIVPTPSAPVSNGDITICENENQPLEVTVPTDITVNWYDAVSGGNLLEENNTSFSPENEGVYYAEAISINGNCISNTRTAVTLTFSQSPQVFDEAVFFCQDESVEISANINNMSYIWNTGETTESITVSTEGVYTVDVTNLDGCTVAKTIEVTQLDAPIIAEVYTENNDLIITTENVGDFSYSVDGIDYQNSPVFENLEGGRYTVYVRENSDCGIDTQTFIHFIVPKFFTPNNDTYHDTWRLKGIEFYASSEVQIFDRYGKLLFYRKNKPISWDGMFREQPLPTSDYWYVININGQRRVGHFTLKR</sequence>
<protein>
    <recommendedName>
        <fullName evidence="1">Ig-like domain-containing protein</fullName>
    </recommendedName>
</protein>
<evidence type="ECO:0000313" key="2">
    <source>
        <dbReference type="EMBL" id="PSG92463.1"/>
    </source>
</evidence>
<name>A0A2T1NHS0_9FLAO</name>
<dbReference type="PROSITE" id="PS50835">
    <property type="entry name" value="IG_LIKE"/>
    <property type="match status" value="1"/>
</dbReference>
<dbReference type="Pfam" id="PF13585">
    <property type="entry name" value="CHU_C"/>
    <property type="match status" value="1"/>
</dbReference>
<gene>
    <name evidence="2" type="ORF">C7H61_03210</name>
</gene>
<comment type="caution">
    <text evidence="2">The sequence shown here is derived from an EMBL/GenBank/DDBJ whole genome shotgun (WGS) entry which is preliminary data.</text>
</comment>
<accession>A0A2T1NHS0</accession>
<proteinExistence type="predicted"/>
<evidence type="ECO:0000259" key="1">
    <source>
        <dbReference type="PROSITE" id="PS50835"/>
    </source>
</evidence>
<dbReference type="InterPro" id="IPR026341">
    <property type="entry name" value="T9SS_type_B"/>
</dbReference>
<dbReference type="InterPro" id="IPR007110">
    <property type="entry name" value="Ig-like_dom"/>
</dbReference>
<feature type="domain" description="Ig-like" evidence="1">
    <location>
        <begin position="315"/>
        <end position="428"/>
    </location>
</feature>
<dbReference type="Pfam" id="PF19081">
    <property type="entry name" value="Ig_7"/>
    <property type="match status" value="1"/>
</dbReference>
<dbReference type="RefSeq" id="WP_106677057.1">
    <property type="nucleotide sequence ID" value="NZ_JACHWV010000005.1"/>
</dbReference>
<dbReference type="Proteomes" id="UP000238430">
    <property type="component" value="Unassembled WGS sequence"/>
</dbReference>
<dbReference type="AlphaFoldDB" id="A0A2T1NHS0"/>
<reference evidence="2 3" key="1">
    <citation type="submission" date="2018-03" db="EMBL/GenBank/DDBJ databases">
        <title>Mesoflavibacter sp. HG37 and Mesoflavibacter sp. HG96 sp.nov., two marine bacteria isolated from seawater of Western Pacific Ocean.</title>
        <authorList>
            <person name="Cheng H."/>
            <person name="Wu Y.-H."/>
            <person name="Guo L.-L."/>
            <person name="Xu X.-W."/>
        </authorList>
    </citation>
    <scope>NUCLEOTIDE SEQUENCE [LARGE SCALE GENOMIC DNA]</scope>
    <source>
        <strain evidence="2 3">KCTC 42117</strain>
    </source>
</reference>
<dbReference type="NCBIfam" id="TIGR04131">
    <property type="entry name" value="Bac_Flav_CTERM"/>
    <property type="match status" value="1"/>
</dbReference>
<keyword evidence="3" id="KW-1185">Reference proteome</keyword>
<dbReference type="InterPro" id="IPR044023">
    <property type="entry name" value="Ig_7"/>
</dbReference>
<organism evidence="2 3">
    <name type="scientific">Mesoflavibacter zeaxanthinifaciens subsp. sabulilitoris</name>
    <dbReference type="NCBI Taxonomy" id="1520893"/>
    <lineage>
        <taxon>Bacteria</taxon>
        <taxon>Pseudomonadati</taxon>
        <taxon>Bacteroidota</taxon>
        <taxon>Flavobacteriia</taxon>
        <taxon>Flavobacteriales</taxon>
        <taxon>Flavobacteriaceae</taxon>
        <taxon>Mesoflavibacter</taxon>
    </lineage>
</organism>
<dbReference type="EMBL" id="PXOT01000018">
    <property type="protein sequence ID" value="PSG92463.1"/>
    <property type="molecule type" value="Genomic_DNA"/>
</dbReference>